<accession>A0AB39XXI9</accession>
<dbReference type="AlphaFoldDB" id="A0AB39XXI9"/>
<feature type="region of interest" description="Disordered" evidence="1">
    <location>
        <begin position="21"/>
        <end position="46"/>
    </location>
</feature>
<name>A0AB39XXI9_9ACTN</name>
<protein>
    <submittedName>
        <fullName evidence="2">Uncharacterized protein</fullName>
    </submittedName>
</protein>
<evidence type="ECO:0000256" key="1">
    <source>
        <dbReference type="SAM" id="MobiDB-lite"/>
    </source>
</evidence>
<gene>
    <name evidence="2" type="ORF">AB5J51_05795</name>
</gene>
<feature type="compositionally biased region" description="Polar residues" evidence="1">
    <location>
        <begin position="32"/>
        <end position="46"/>
    </location>
</feature>
<dbReference type="RefSeq" id="WP_369777040.1">
    <property type="nucleotide sequence ID" value="NZ_CP165727.1"/>
</dbReference>
<evidence type="ECO:0000313" key="2">
    <source>
        <dbReference type="EMBL" id="XDV62478.1"/>
    </source>
</evidence>
<organism evidence="2">
    <name type="scientific">Streptomyces sp. R33</name>
    <dbReference type="NCBI Taxonomy" id="3238629"/>
    <lineage>
        <taxon>Bacteria</taxon>
        <taxon>Bacillati</taxon>
        <taxon>Actinomycetota</taxon>
        <taxon>Actinomycetes</taxon>
        <taxon>Kitasatosporales</taxon>
        <taxon>Streptomycetaceae</taxon>
        <taxon>Streptomyces</taxon>
    </lineage>
</organism>
<dbReference type="EMBL" id="CP165727">
    <property type="protein sequence ID" value="XDV62478.1"/>
    <property type="molecule type" value="Genomic_DNA"/>
</dbReference>
<sequence>MSLYGNTGGVVFPAGTVFGPLRWDADVPAPQQGGTTVQGPRSGQCR</sequence>
<reference evidence="2" key="1">
    <citation type="submission" date="2024-08" db="EMBL/GenBank/DDBJ databases">
        <authorList>
            <person name="Yu S.T."/>
        </authorList>
    </citation>
    <scope>NUCLEOTIDE SEQUENCE</scope>
    <source>
        <strain evidence="2">R33</strain>
    </source>
</reference>
<proteinExistence type="predicted"/>